<protein>
    <submittedName>
        <fullName evidence="2">DUF2484 family protein</fullName>
    </submittedName>
</protein>
<keyword evidence="3" id="KW-1185">Reference proteome</keyword>
<keyword evidence="1" id="KW-0812">Transmembrane</keyword>
<organism evidence="2 3">
    <name type="scientific">Paracoccus litorisediminis</name>
    <dbReference type="NCBI Taxonomy" id="2006130"/>
    <lineage>
        <taxon>Bacteria</taxon>
        <taxon>Pseudomonadati</taxon>
        <taxon>Pseudomonadota</taxon>
        <taxon>Alphaproteobacteria</taxon>
        <taxon>Rhodobacterales</taxon>
        <taxon>Paracoccaceae</taxon>
        <taxon>Paracoccus</taxon>
    </lineage>
</organism>
<feature type="transmembrane region" description="Helical" evidence="1">
    <location>
        <begin position="59"/>
        <end position="80"/>
    </location>
</feature>
<gene>
    <name evidence="2" type="ORF">GL300_01875</name>
</gene>
<comment type="caution">
    <text evidence="2">The sequence shown here is derived from an EMBL/GenBank/DDBJ whole genome shotgun (WGS) entry which is preliminary data.</text>
</comment>
<keyword evidence="1" id="KW-1133">Transmembrane helix</keyword>
<evidence type="ECO:0000313" key="3">
    <source>
        <dbReference type="Proteomes" id="UP000449846"/>
    </source>
</evidence>
<keyword evidence="1" id="KW-0472">Membrane</keyword>
<dbReference type="EMBL" id="WMIG01000001">
    <property type="protein sequence ID" value="MTH57952.1"/>
    <property type="molecule type" value="Genomic_DNA"/>
</dbReference>
<dbReference type="InterPro" id="IPR018919">
    <property type="entry name" value="DUF2484"/>
</dbReference>
<feature type="transmembrane region" description="Helical" evidence="1">
    <location>
        <begin position="6"/>
        <end position="28"/>
    </location>
</feature>
<evidence type="ECO:0000313" key="2">
    <source>
        <dbReference type="EMBL" id="MTH57952.1"/>
    </source>
</evidence>
<feature type="transmembrane region" description="Helical" evidence="1">
    <location>
        <begin position="35"/>
        <end position="53"/>
    </location>
</feature>
<dbReference type="Pfam" id="PF10658">
    <property type="entry name" value="DUF2484"/>
    <property type="match status" value="1"/>
</dbReference>
<dbReference type="AlphaFoldDB" id="A0A844HJP9"/>
<dbReference type="Proteomes" id="UP000449846">
    <property type="component" value="Unassembled WGS sequence"/>
</dbReference>
<name>A0A844HJP9_9RHOB</name>
<sequence length="92" mass="10176">MIVLESHPGLAALFAAIWAILSCAIPLMRMNWRHSATCMLVLAGVPLLGWLTYLCGPALGVLFLSLGLSILVWQPLDLLLRRRRRPSRQGAQ</sequence>
<dbReference type="RefSeq" id="WP_343042881.1">
    <property type="nucleotide sequence ID" value="NZ_JBHGCD010000008.1"/>
</dbReference>
<proteinExistence type="predicted"/>
<accession>A0A844HJP9</accession>
<reference evidence="2 3" key="1">
    <citation type="submission" date="2019-11" db="EMBL/GenBank/DDBJ databases">
        <authorList>
            <person name="Dong K."/>
        </authorList>
    </citation>
    <scope>NUCLEOTIDE SEQUENCE [LARGE SCALE GENOMIC DNA]</scope>
    <source>
        <strain evidence="2 3">NBRC 112902</strain>
    </source>
</reference>
<evidence type="ECO:0000256" key="1">
    <source>
        <dbReference type="SAM" id="Phobius"/>
    </source>
</evidence>